<keyword evidence="1" id="KW-0472">Membrane</keyword>
<keyword evidence="1" id="KW-1133">Transmembrane helix</keyword>
<dbReference type="Proteomes" id="UP000077177">
    <property type="component" value="Chromosome"/>
</dbReference>
<name>A0A172TTW8_9BACT</name>
<dbReference type="EMBL" id="CP011390">
    <property type="protein sequence ID" value="ANE50408.1"/>
    <property type="molecule type" value="Genomic_DNA"/>
</dbReference>
<dbReference type="STRING" id="1492898.SY85_07780"/>
<gene>
    <name evidence="2" type="ORF">SY85_07780</name>
</gene>
<organism evidence="2 3">
    <name type="scientific">Flavisolibacter tropicus</name>
    <dbReference type="NCBI Taxonomy" id="1492898"/>
    <lineage>
        <taxon>Bacteria</taxon>
        <taxon>Pseudomonadati</taxon>
        <taxon>Bacteroidota</taxon>
        <taxon>Chitinophagia</taxon>
        <taxon>Chitinophagales</taxon>
        <taxon>Chitinophagaceae</taxon>
        <taxon>Flavisolibacter</taxon>
    </lineage>
</organism>
<evidence type="ECO:0000256" key="1">
    <source>
        <dbReference type="SAM" id="Phobius"/>
    </source>
</evidence>
<dbReference type="RefSeq" id="WP_066403207.1">
    <property type="nucleotide sequence ID" value="NZ_CP011390.1"/>
</dbReference>
<reference evidence="3" key="1">
    <citation type="submission" date="2015-01" db="EMBL/GenBank/DDBJ databases">
        <title>Flavisolibacter sp./LCS9/ whole genome sequencing.</title>
        <authorList>
            <person name="Kim M.K."/>
            <person name="Srinivasan S."/>
            <person name="Lee J.-J."/>
        </authorList>
    </citation>
    <scope>NUCLEOTIDE SEQUENCE [LARGE SCALE GENOMIC DNA]</scope>
    <source>
        <strain evidence="3">LCS9</strain>
    </source>
</reference>
<dbReference type="AlphaFoldDB" id="A0A172TTW8"/>
<keyword evidence="1" id="KW-0812">Transmembrane</keyword>
<proteinExistence type="predicted"/>
<feature type="transmembrane region" description="Helical" evidence="1">
    <location>
        <begin position="7"/>
        <end position="29"/>
    </location>
</feature>
<feature type="transmembrane region" description="Helical" evidence="1">
    <location>
        <begin position="79"/>
        <end position="101"/>
    </location>
</feature>
<protein>
    <submittedName>
        <fullName evidence="2">Uncharacterized protein</fullName>
    </submittedName>
</protein>
<accession>A0A172TTW8</accession>
<feature type="transmembrane region" description="Helical" evidence="1">
    <location>
        <begin position="113"/>
        <end position="134"/>
    </location>
</feature>
<dbReference type="KEGG" id="fla:SY85_07780"/>
<sequence>MKNLADILLTTLIAVFVGTLVSLVMVLLLSTADSAILAAILIPFNIFLPTLLGVSIYHSLKTSKLKLQQYGVFQQGFRLSIVFGAGLLLWAVLEVLIGSGIQAGMLSKMKRTFVSQFLGFVPVAIAIAFAIPIIDKKLNTNKTAAKRDVADRL</sequence>
<keyword evidence="3" id="KW-1185">Reference proteome</keyword>
<evidence type="ECO:0000313" key="3">
    <source>
        <dbReference type="Proteomes" id="UP000077177"/>
    </source>
</evidence>
<evidence type="ECO:0000313" key="2">
    <source>
        <dbReference type="EMBL" id="ANE50408.1"/>
    </source>
</evidence>
<reference evidence="2 3" key="2">
    <citation type="journal article" date="2016" name="Int. J. Syst. Evol. Microbiol.">
        <title>Flavisolibacter tropicus sp. nov., isolated from tropical soil.</title>
        <authorList>
            <person name="Lee J.J."/>
            <person name="Kang M.S."/>
            <person name="Kim G.S."/>
            <person name="Lee C.S."/>
            <person name="Lim S."/>
            <person name="Lee J."/>
            <person name="Roh S.H."/>
            <person name="Kang H."/>
            <person name="Ha J.M."/>
            <person name="Bae S."/>
            <person name="Jung H.Y."/>
            <person name="Kim M.K."/>
        </authorList>
    </citation>
    <scope>NUCLEOTIDE SEQUENCE [LARGE SCALE GENOMIC DNA]</scope>
    <source>
        <strain evidence="2 3">LCS9</strain>
    </source>
</reference>
<feature type="transmembrane region" description="Helical" evidence="1">
    <location>
        <begin position="35"/>
        <end position="58"/>
    </location>
</feature>